<accession>A0AA88KDH9</accession>
<gene>
    <name evidence="1" type="ORF">C9374_010985</name>
</gene>
<dbReference type="RefSeq" id="XP_044543322.1">
    <property type="nucleotide sequence ID" value="XM_044686589.1"/>
</dbReference>
<evidence type="ECO:0000313" key="2">
    <source>
        <dbReference type="Proteomes" id="UP000816034"/>
    </source>
</evidence>
<dbReference type="AlphaFoldDB" id="A0AA88KDH9"/>
<protein>
    <submittedName>
        <fullName evidence="1">Uncharacterized protein</fullName>
    </submittedName>
</protein>
<dbReference type="GeneID" id="68103439"/>
<dbReference type="EMBL" id="PYSW02000047">
    <property type="protein sequence ID" value="KAG2374148.1"/>
    <property type="molecule type" value="Genomic_DNA"/>
</dbReference>
<sequence>MVLECDYCQCFDLEDLGERCLLFVVLMEWLVNECKDKDVISKEWDDLKGVAETWDEGKTSHNENASNRDINQSSIANELSGNPRVSLPARPYVIYTSQVIIHVTLNTMPQESLHYCL</sequence>
<dbReference type="Proteomes" id="UP000816034">
    <property type="component" value="Unassembled WGS sequence"/>
</dbReference>
<name>A0AA88KDH9_NAELO</name>
<reference evidence="1 2" key="1">
    <citation type="journal article" date="2018" name="BMC Genomics">
        <title>The genome of Naegleria lovaniensis, the basis for a comparative approach to unravel pathogenicity factors of the human pathogenic amoeba N. fowleri.</title>
        <authorList>
            <person name="Liechti N."/>
            <person name="Schurch N."/>
            <person name="Bruggmann R."/>
            <person name="Wittwer M."/>
        </authorList>
    </citation>
    <scope>NUCLEOTIDE SEQUENCE [LARGE SCALE GENOMIC DNA]</scope>
    <source>
        <strain evidence="1 2">ATCC 30569</strain>
    </source>
</reference>
<comment type="caution">
    <text evidence="1">The sequence shown here is derived from an EMBL/GenBank/DDBJ whole genome shotgun (WGS) entry which is preliminary data.</text>
</comment>
<proteinExistence type="predicted"/>
<evidence type="ECO:0000313" key="1">
    <source>
        <dbReference type="EMBL" id="KAG2374148.1"/>
    </source>
</evidence>
<keyword evidence="2" id="KW-1185">Reference proteome</keyword>
<organism evidence="1 2">
    <name type="scientific">Naegleria lovaniensis</name>
    <name type="common">Amoeba</name>
    <dbReference type="NCBI Taxonomy" id="51637"/>
    <lineage>
        <taxon>Eukaryota</taxon>
        <taxon>Discoba</taxon>
        <taxon>Heterolobosea</taxon>
        <taxon>Tetramitia</taxon>
        <taxon>Eutetramitia</taxon>
        <taxon>Vahlkampfiidae</taxon>
        <taxon>Naegleria</taxon>
    </lineage>
</organism>